<evidence type="ECO:0000313" key="1">
    <source>
        <dbReference type="EMBL" id="CAG8578289.1"/>
    </source>
</evidence>
<gene>
    <name evidence="1" type="ORF">RFULGI_LOCUS5738</name>
</gene>
<dbReference type="AlphaFoldDB" id="A0A9N9G1L0"/>
<dbReference type="EMBL" id="CAJVPZ010006818">
    <property type="protein sequence ID" value="CAG8578289.1"/>
    <property type="molecule type" value="Genomic_DNA"/>
</dbReference>
<protein>
    <submittedName>
        <fullName evidence="1">7421_t:CDS:1</fullName>
    </submittedName>
</protein>
<name>A0A9N9G1L0_9GLOM</name>
<evidence type="ECO:0000313" key="2">
    <source>
        <dbReference type="Proteomes" id="UP000789396"/>
    </source>
</evidence>
<keyword evidence="2" id="KW-1185">Reference proteome</keyword>
<dbReference type="OrthoDB" id="2445199at2759"/>
<comment type="caution">
    <text evidence="1">The sequence shown here is derived from an EMBL/GenBank/DDBJ whole genome shotgun (WGS) entry which is preliminary data.</text>
</comment>
<sequence>TVEDESLFTNSYIELTYKNDVEAAQRSVQTNFEANFSRISVEMLKFFCYKMGLFEASSKQDLVNHLVIEYKKRDVLVGSDNAVKGKSVDVDDDIKELSGEDSKFSYEIGKAFQISLTGVLLDKALFSGNVEYVQLARQVVLERAYVVRVADKDGWNVAARMILSDLFDLINTGMSNRFISFKQVVYYLCEEKRHYANKCESRKHMDSLFRGESAKLQRS</sequence>
<reference evidence="1" key="1">
    <citation type="submission" date="2021-06" db="EMBL/GenBank/DDBJ databases">
        <authorList>
            <person name="Kallberg Y."/>
            <person name="Tangrot J."/>
            <person name="Rosling A."/>
        </authorList>
    </citation>
    <scope>NUCLEOTIDE SEQUENCE</scope>
    <source>
        <strain evidence="1">IN212</strain>
    </source>
</reference>
<proteinExistence type="predicted"/>
<feature type="non-terminal residue" evidence="1">
    <location>
        <position position="1"/>
    </location>
</feature>
<accession>A0A9N9G1L0</accession>
<dbReference type="Proteomes" id="UP000789396">
    <property type="component" value="Unassembled WGS sequence"/>
</dbReference>
<organism evidence="1 2">
    <name type="scientific">Racocetra fulgida</name>
    <dbReference type="NCBI Taxonomy" id="60492"/>
    <lineage>
        <taxon>Eukaryota</taxon>
        <taxon>Fungi</taxon>
        <taxon>Fungi incertae sedis</taxon>
        <taxon>Mucoromycota</taxon>
        <taxon>Glomeromycotina</taxon>
        <taxon>Glomeromycetes</taxon>
        <taxon>Diversisporales</taxon>
        <taxon>Gigasporaceae</taxon>
        <taxon>Racocetra</taxon>
    </lineage>
</organism>